<keyword evidence="2" id="KW-0732">Signal</keyword>
<reference evidence="3 4" key="1">
    <citation type="journal article" date="2020" name="Fungal Divers.">
        <title>Resolving the Mortierellaceae phylogeny through synthesis of multi-gene phylogenetics and phylogenomics.</title>
        <authorList>
            <person name="Vandepol N."/>
            <person name="Liber J."/>
            <person name="Desiro A."/>
            <person name="Na H."/>
            <person name="Kennedy M."/>
            <person name="Barry K."/>
            <person name="Grigoriev I.V."/>
            <person name="Miller A.N."/>
            <person name="O'Donnell K."/>
            <person name="Stajich J.E."/>
            <person name="Bonito G."/>
        </authorList>
    </citation>
    <scope>NUCLEOTIDE SEQUENCE [LARGE SCALE GENOMIC DNA]</scope>
    <source>
        <strain evidence="3 4">AD045</strain>
    </source>
</reference>
<gene>
    <name evidence="3" type="ORF">BGZ96_004106</name>
</gene>
<evidence type="ECO:0000256" key="2">
    <source>
        <dbReference type="SAM" id="SignalP"/>
    </source>
</evidence>
<dbReference type="Proteomes" id="UP001194696">
    <property type="component" value="Unassembled WGS sequence"/>
</dbReference>
<evidence type="ECO:0000256" key="1">
    <source>
        <dbReference type="SAM" id="MobiDB-lite"/>
    </source>
</evidence>
<sequence>MSPLCLGLGAFLAATVLAQEIIAPEEWFESMKIAQGLVARHDKRHSSRRRQNHHHKNSVSYRQNKKLASSSSPKLAKRKWGYPSRHEIEHRATEFKSFEADEIVDAPASLHIVKEPIIGKAAGVTKMEKASKKAVKKAAGKVKKAAGKGGKKHEK</sequence>
<feature type="signal peptide" evidence="2">
    <location>
        <begin position="1"/>
        <end position="18"/>
    </location>
</feature>
<evidence type="ECO:0000313" key="4">
    <source>
        <dbReference type="Proteomes" id="UP001194696"/>
    </source>
</evidence>
<organism evidence="3 4">
    <name type="scientific">Linnemannia gamsii</name>
    <dbReference type="NCBI Taxonomy" id="64522"/>
    <lineage>
        <taxon>Eukaryota</taxon>
        <taxon>Fungi</taxon>
        <taxon>Fungi incertae sedis</taxon>
        <taxon>Mucoromycota</taxon>
        <taxon>Mortierellomycotina</taxon>
        <taxon>Mortierellomycetes</taxon>
        <taxon>Mortierellales</taxon>
        <taxon>Mortierellaceae</taxon>
        <taxon>Linnemannia</taxon>
    </lineage>
</organism>
<keyword evidence="4" id="KW-1185">Reference proteome</keyword>
<feature type="region of interest" description="Disordered" evidence="1">
    <location>
        <begin position="39"/>
        <end position="83"/>
    </location>
</feature>
<proteinExistence type="predicted"/>
<feature type="chain" id="PRO_5045710543" evidence="2">
    <location>
        <begin position="19"/>
        <end position="155"/>
    </location>
</feature>
<protein>
    <submittedName>
        <fullName evidence="3">Uncharacterized protein</fullName>
    </submittedName>
</protein>
<name>A0ABQ7K7J9_9FUNG</name>
<accession>A0ABQ7K7J9</accession>
<comment type="caution">
    <text evidence="3">The sequence shown here is derived from an EMBL/GenBank/DDBJ whole genome shotgun (WGS) entry which is preliminary data.</text>
</comment>
<feature type="compositionally biased region" description="Basic residues" evidence="1">
    <location>
        <begin position="41"/>
        <end position="57"/>
    </location>
</feature>
<evidence type="ECO:0000313" key="3">
    <source>
        <dbReference type="EMBL" id="KAG0292476.1"/>
    </source>
</evidence>
<dbReference type="EMBL" id="JAAAIM010000196">
    <property type="protein sequence ID" value="KAG0292476.1"/>
    <property type="molecule type" value="Genomic_DNA"/>
</dbReference>
<feature type="region of interest" description="Disordered" evidence="1">
    <location>
        <begin position="135"/>
        <end position="155"/>
    </location>
</feature>